<comment type="caution">
    <text evidence="2">The sequence shown here is derived from an EMBL/GenBank/DDBJ whole genome shotgun (WGS) entry which is preliminary data.</text>
</comment>
<dbReference type="AlphaFoldDB" id="A0A9N9PR84"/>
<evidence type="ECO:0000313" key="3">
    <source>
        <dbReference type="Proteomes" id="UP000696280"/>
    </source>
</evidence>
<feature type="chain" id="PRO_5040109890" evidence="1">
    <location>
        <begin position="19"/>
        <end position="73"/>
    </location>
</feature>
<dbReference type="EMBL" id="CAJVRL010000041">
    <property type="protein sequence ID" value="CAG8951232.1"/>
    <property type="molecule type" value="Genomic_DNA"/>
</dbReference>
<keyword evidence="3" id="KW-1185">Reference proteome</keyword>
<sequence>MQLSTIFLTMGLLSITMAQIQEPDYKKPAPGTFPEDCIGSTAVCVEVCKPDRQVGDTCSFEGGVYKADCKCKK</sequence>
<proteinExistence type="predicted"/>
<reference evidence="2" key="1">
    <citation type="submission" date="2021-07" db="EMBL/GenBank/DDBJ databases">
        <authorList>
            <person name="Durling M."/>
        </authorList>
    </citation>
    <scope>NUCLEOTIDE SEQUENCE</scope>
</reference>
<name>A0A9N9PR84_9HELO</name>
<organism evidence="2 3">
    <name type="scientific">Hymenoscyphus fraxineus</name>
    <dbReference type="NCBI Taxonomy" id="746836"/>
    <lineage>
        <taxon>Eukaryota</taxon>
        <taxon>Fungi</taxon>
        <taxon>Dikarya</taxon>
        <taxon>Ascomycota</taxon>
        <taxon>Pezizomycotina</taxon>
        <taxon>Leotiomycetes</taxon>
        <taxon>Helotiales</taxon>
        <taxon>Helotiaceae</taxon>
        <taxon>Hymenoscyphus</taxon>
    </lineage>
</organism>
<protein>
    <submittedName>
        <fullName evidence="2">Uncharacterized protein</fullName>
    </submittedName>
</protein>
<evidence type="ECO:0000313" key="2">
    <source>
        <dbReference type="EMBL" id="CAG8951232.1"/>
    </source>
</evidence>
<feature type="signal peptide" evidence="1">
    <location>
        <begin position="1"/>
        <end position="18"/>
    </location>
</feature>
<keyword evidence="1" id="KW-0732">Signal</keyword>
<accession>A0A9N9PR84</accession>
<gene>
    <name evidence="2" type="ORF">HYFRA_00007979</name>
</gene>
<dbReference type="Proteomes" id="UP000696280">
    <property type="component" value="Unassembled WGS sequence"/>
</dbReference>
<evidence type="ECO:0000256" key="1">
    <source>
        <dbReference type="SAM" id="SignalP"/>
    </source>
</evidence>
<dbReference type="OrthoDB" id="10465915at2759"/>